<organism evidence="1 2">
    <name type="scientific">Cyclostephanos tholiformis</name>
    <dbReference type="NCBI Taxonomy" id="382380"/>
    <lineage>
        <taxon>Eukaryota</taxon>
        <taxon>Sar</taxon>
        <taxon>Stramenopiles</taxon>
        <taxon>Ochrophyta</taxon>
        <taxon>Bacillariophyta</taxon>
        <taxon>Coscinodiscophyceae</taxon>
        <taxon>Thalassiosirophycidae</taxon>
        <taxon>Stephanodiscales</taxon>
        <taxon>Stephanodiscaceae</taxon>
        <taxon>Cyclostephanos</taxon>
    </lineage>
</organism>
<proteinExistence type="predicted"/>
<reference evidence="1 2" key="1">
    <citation type="submission" date="2024-10" db="EMBL/GenBank/DDBJ databases">
        <title>Updated reference genomes for cyclostephanoid diatoms.</title>
        <authorList>
            <person name="Roberts W.R."/>
            <person name="Alverson A.J."/>
        </authorList>
    </citation>
    <scope>NUCLEOTIDE SEQUENCE [LARGE SCALE GENOMIC DNA]</scope>
    <source>
        <strain evidence="1 2">AJA228-03</strain>
    </source>
</reference>
<name>A0ABD3RE36_9STRA</name>
<comment type="caution">
    <text evidence="1">The sequence shown here is derived from an EMBL/GenBank/DDBJ whole genome shotgun (WGS) entry which is preliminary data.</text>
</comment>
<keyword evidence="2" id="KW-1185">Reference proteome</keyword>
<dbReference type="EMBL" id="JALLPB020000276">
    <property type="protein sequence ID" value="KAL3811163.1"/>
    <property type="molecule type" value="Genomic_DNA"/>
</dbReference>
<evidence type="ECO:0000313" key="1">
    <source>
        <dbReference type="EMBL" id="KAL3811163.1"/>
    </source>
</evidence>
<evidence type="ECO:0000313" key="2">
    <source>
        <dbReference type="Proteomes" id="UP001530377"/>
    </source>
</evidence>
<dbReference type="Proteomes" id="UP001530377">
    <property type="component" value="Unassembled WGS sequence"/>
</dbReference>
<accession>A0ABD3RE36</accession>
<dbReference type="AlphaFoldDB" id="A0ABD3RE36"/>
<gene>
    <name evidence="1" type="ORF">ACHAXA_001378</name>
</gene>
<sequence length="286" mass="30796">MNHLHRRLTRTIVQAIIATATIPGTASLLLSDLPTPSFIVDTQALRRLVRPSVGDDVGQDASALPFVPSIRCPETGVVLRPSMIARHANYSGSDDITVDCSFDVVEGQPAVGYIHSAVVRAREEAVPGEDDPLSTFLAEIDADPALCCGRARLVLGLNNHHVGGYYWARSAGAGSSMVAPGVSFGSGGSGNSIASVKSDRGVLRWMNDDGPEACNSNDGKRSEWVNFLRRGDTLQLVPADGQNSILRFRERFGIRMDDFSSSIRVFGISSRGRPMGSEPEVVCEWR</sequence>
<protein>
    <submittedName>
        <fullName evidence="1">Uncharacterized protein</fullName>
    </submittedName>
</protein>